<protein>
    <submittedName>
        <fullName evidence="2">EAL domain-containing protein</fullName>
    </submittedName>
</protein>
<comment type="caution">
    <text evidence="2">The sequence shown here is derived from an EMBL/GenBank/DDBJ whole genome shotgun (WGS) entry which is preliminary data.</text>
</comment>
<dbReference type="PANTHER" id="PTHR33121:SF15">
    <property type="entry name" value="BLUE LIGHT- AND TEMPERATURE-REGULATED ANTIREPRESSOR BLUF"/>
    <property type="match status" value="1"/>
</dbReference>
<evidence type="ECO:0000313" key="3">
    <source>
        <dbReference type="Proteomes" id="UP000614490"/>
    </source>
</evidence>
<dbReference type="Gene3D" id="3.20.20.450">
    <property type="entry name" value="EAL domain"/>
    <property type="match status" value="1"/>
</dbReference>
<keyword evidence="3" id="KW-1185">Reference proteome</keyword>
<dbReference type="PANTHER" id="PTHR33121">
    <property type="entry name" value="CYCLIC DI-GMP PHOSPHODIESTERASE PDEF"/>
    <property type="match status" value="1"/>
</dbReference>
<organism evidence="2 3">
    <name type="scientific">Halobacillus yeomjeoni</name>
    <dbReference type="NCBI Taxonomy" id="311194"/>
    <lineage>
        <taxon>Bacteria</taxon>
        <taxon>Bacillati</taxon>
        <taxon>Bacillota</taxon>
        <taxon>Bacilli</taxon>
        <taxon>Bacillales</taxon>
        <taxon>Bacillaceae</taxon>
        <taxon>Halobacillus</taxon>
    </lineage>
</organism>
<feature type="domain" description="EAL" evidence="1">
    <location>
        <begin position="93"/>
        <end position="342"/>
    </location>
</feature>
<sequence length="344" mass="39597">MAKDCQYCGTQVIVPDQGSLVVNHKDVRWEEYPPKLMSPRINEDAVIFSYQNKQQLQAAVRSFYEENSSPYWVHIVNDENSHSFPISIEHLYERLTNSHMSDIIHESSFTAHLQPIIDVRQNKIYGYESLLRTEGHTVNPAELFSYAARSGLQSMLDQQARKAAIKAKHDHLEKGQKIFINFLPSTIYVPEFCLKHTFKIVEEYKVDPSDLVFEVVETENISDVDHLKSILETYKSSGMKVALDDVGKGYSTLERLTLLNPDYVKIDRSYIDHCHVNVENQKFLKEVVSRSKKLGIKVLAEGIEKEEEYLWLKNIGIDFAQGYFFGRPLPTPEKDLILPKLSTP</sequence>
<dbReference type="RefSeq" id="WP_197318140.1">
    <property type="nucleotide sequence ID" value="NZ_JADZSC010000003.1"/>
</dbReference>
<dbReference type="SMART" id="SM00052">
    <property type="entry name" value="EAL"/>
    <property type="match status" value="1"/>
</dbReference>
<gene>
    <name evidence="2" type="ORF">H0267_14940</name>
</gene>
<evidence type="ECO:0000313" key="2">
    <source>
        <dbReference type="EMBL" id="MBH0231521.1"/>
    </source>
</evidence>
<evidence type="ECO:0000259" key="1">
    <source>
        <dbReference type="PROSITE" id="PS50883"/>
    </source>
</evidence>
<dbReference type="EMBL" id="JADZSC010000003">
    <property type="protein sequence ID" value="MBH0231521.1"/>
    <property type="molecule type" value="Genomic_DNA"/>
</dbReference>
<reference evidence="2 3" key="1">
    <citation type="journal article" date="2005" name="Int. J. Syst. Evol. Microbiol.">
        <title>Halobacillus yeomjeoni sp. nov., isolated from a marine solar saltern in Korea.</title>
        <authorList>
            <person name="Yoon J.H."/>
            <person name="Kang S.J."/>
            <person name="Lee C.H."/>
            <person name="Oh H.W."/>
            <person name="Oh T.K."/>
        </authorList>
    </citation>
    <scope>NUCLEOTIDE SEQUENCE [LARGE SCALE GENOMIC DNA]</scope>
    <source>
        <strain evidence="2 3">KCTC 3957</strain>
    </source>
</reference>
<dbReference type="InterPro" id="IPR050706">
    <property type="entry name" value="Cyclic-di-GMP_PDE-like"/>
</dbReference>
<dbReference type="GO" id="GO:0071111">
    <property type="term" value="F:cyclic-guanylate-specific phosphodiesterase activity"/>
    <property type="evidence" value="ECO:0007669"/>
    <property type="project" value="InterPro"/>
</dbReference>
<name>A0A931HYF0_9BACI</name>
<dbReference type="PROSITE" id="PS50883">
    <property type="entry name" value="EAL"/>
    <property type="match status" value="1"/>
</dbReference>
<proteinExistence type="predicted"/>
<dbReference type="AlphaFoldDB" id="A0A931HYF0"/>
<dbReference type="Proteomes" id="UP000614490">
    <property type="component" value="Unassembled WGS sequence"/>
</dbReference>
<dbReference type="SUPFAM" id="SSF141868">
    <property type="entry name" value="EAL domain-like"/>
    <property type="match status" value="1"/>
</dbReference>
<dbReference type="InterPro" id="IPR001633">
    <property type="entry name" value="EAL_dom"/>
</dbReference>
<dbReference type="CDD" id="cd01948">
    <property type="entry name" value="EAL"/>
    <property type="match status" value="1"/>
</dbReference>
<dbReference type="InterPro" id="IPR035919">
    <property type="entry name" value="EAL_sf"/>
</dbReference>
<dbReference type="Pfam" id="PF00563">
    <property type="entry name" value="EAL"/>
    <property type="match status" value="1"/>
</dbReference>
<accession>A0A931HYF0</accession>